<evidence type="ECO:0000259" key="4">
    <source>
        <dbReference type="PROSITE" id="PS50043"/>
    </source>
</evidence>
<evidence type="ECO:0000256" key="3">
    <source>
        <dbReference type="ARBA" id="ARBA00023163"/>
    </source>
</evidence>
<dbReference type="InterPro" id="IPR000792">
    <property type="entry name" value="Tscrpt_reg_LuxR_C"/>
</dbReference>
<protein>
    <submittedName>
        <fullName evidence="5">Response regulator transcription factor</fullName>
    </submittedName>
</protein>
<dbReference type="PROSITE" id="PS50043">
    <property type="entry name" value="HTH_LUXR_2"/>
    <property type="match status" value="1"/>
</dbReference>
<dbReference type="RefSeq" id="WP_214176529.1">
    <property type="nucleotide sequence ID" value="NZ_JAHCVK010000011.1"/>
</dbReference>
<dbReference type="Gene3D" id="3.40.50.2300">
    <property type="match status" value="1"/>
</dbReference>
<accession>A0ABS5SGP0</accession>
<keyword evidence="6" id="KW-1185">Reference proteome</keyword>
<dbReference type="SUPFAM" id="SSF46894">
    <property type="entry name" value="C-terminal effector domain of the bipartite response regulators"/>
    <property type="match status" value="1"/>
</dbReference>
<keyword evidence="2" id="KW-0238">DNA-binding</keyword>
<name>A0ABS5SGP0_9BACT</name>
<evidence type="ECO:0000256" key="2">
    <source>
        <dbReference type="ARBA" id="ARBA00023125"/>
    </source>
</evidence>
<dbReference type="PANTHER" id="PTHR44688:SF16">
    <property type="entry name" value="DNA-BINDING TRANSCRIPTIONAL ACTIVATOR DEVR_DOSR"/>
    <property type="match status" value="1"/>
</dbReference>
<dbReference type="PROSITE" id="PS00622">
    <property type="entry name" value="HTH_LUXR_1"/>
    <property type="match status" value="1"/>
</dbReference>
<evidence type="ECO:0000313" key="6">
    <source>
        <dbReference type="Proteomes" id="UP000756860"/>
    </source>
</evidence>
<dbReference type="SMART" id="SM00421">
    <property type="entry name" value="HTH_LUXR"/>
    <property type="match status" value="1"/>
</dbReference>
<dbReference type="InterPro" id="IPR016032">
    <property type="entry name" value="Sig_transdc_resp-reg_C-effctor"/>
</dbReference>
<dbReference type="Gene3D" id="1.10.10.10">
    <property type="entry name" value="Winged helix-like DNA-binding domain superfamily/Winged helix DNA-binding domain"/>
    <property type="match status" value="1"/>
</dbReference>
<reference evidence="5 6" key="1">
    <citation type="submission" date="2021-05" db="EMBL/GenBank/DDBJ databases">
        <title>The draft genome of Geobacter luticola JCM 17780.</title>
        <authorList>
            <person name="Xu Z."/>
            <person name="Masuda Y."/>
            <person name="Itoh H."/>
            <person name="Senoo K."/>
        </authorList>
    </citation>
    <scope>NUCLEOTIDE SEQUENCE [LARGE SCALE GENOMIC DNA]</scope>
    <source>
        <strain evidence="5 6">JCM 17780</strain>
    </source>
</reference>
<dbReference type="InterPro" id="IPR036388">
    <property type="entry name" value="WH-like_DNA-bd_sf"/>
</dbReference>
<proteinExistence type="predicted"/>
<dbReference type="Pfam" id="PF00196">
    <property type="entry name" value="GerE"/>
    <property type="match status" value="1"/>
</dbReference>
<comment type="caution">
    <text evidence="5">The sequence shown here is derived from an EMBL/GenBank/DDBJ whole genome shotgun (WGS) entry which is preliminary data.</text>
</comment>
<keyword evidence="3" id="KW-0804">Transcription</keyword>
<evidence type="ECO:0000313" key="5">
    <source>
        <dbReference type="EMBL" id="MBT0654521.1"/>
    </source>
</evidence>
<keyword evidence="1" id="KW-0805">Transcription regulation</keyword>
<dbReference type="Proteomes" id="UP000756860">
    <property type="component" value="Unassembled WGS sequence"/>
</dbReference>
<sequence>MDRLTNYPRMNILINLSSRLLGEALKNLLMQDEDAYQSVEIYSSWSSKECIPDKILVDASTLGYPFPPEWDRANVILIDTGLAEDEVIRLLFSHKLDGVIATSAGTTLFKKALRAINAGQVWVDNGKLKALIHNRSAALKPPASESLSKKEREIVLLVAEGQRNREIAGRLCISEQTVKAHLSRIFKKANVSNRSQLVPLALKYKL</sequence>
<dbReference type="CDD" id="cd06170">
    <property type="entry name" value="LuxR_C_like"/>
    <property type="match status" value="1"/>
</dbReference>
<dbReference type="EMBL" id="JAHCVK010000011">
    <property type="protein sequence ID" value="MBT0654521.1"/>
    <property type="molecule type" value="Genomic_DNA"/>
</dbReference>
<dbReference type="PANTHER" id="PTHR44688">
    <property type="entry name" value="DNA-BINDING TRANSCRIPTIONAL ACTIVATOR DEVR_DOSR"/>
    <property type="match status" value="1"/>
</dbReference>
<gene>
    <name evidence="5" type="ORF">KI810_15830</name>
</gene>
<organism evidence="5 6">
    <name type="scientific">Geomobilimonas luticola</name>
    <dbReference type="NCBI Taxonomy" id="1114878"/>
    <lineage>
        <taxon>Bacteria</taxon>
        <taxon>Pseudomonadati</taxon>
        <taxon>Thermodesulfobacteriota</taxon>
        <taxon>Desulfuromonadia</taxon>
        <taxon>Geobacterales</taxon>
        <taxon>Geobacteraceae</taxon>
        <taxon>Geomobilimonas</taxon>
    </lineage>
</organism>
<evidence type="ECO:0000256" key="1">
    <source>
        <dbReference type="ARBA" id="ARBA00023015"/>
    </source>
</evidence>
<dbReference type="PRINTS" id="PR00038">
    <property type="entry name" value="HTHLUXR"/>
</dbReference>
<feature type="domain" description="HTH luxR-type" evidence="4">
    <location>
        <begin position="140"/>
        <end position="205"/>
    </location>
</feature>